<sequence>MNQNQPGTEPWRELLERSIEFNWERLLRKFHERVPERFLDERFRDVIGGFGQLVLGGLNNIEGLKPETELKALEISCWSVVLHEDSPNVRSDVMRMRMSLRMISMF</sequence>
<gene>
    <name evidence="1" type="ORF">HYC85_018625</name>
</gene>
<evidence type="ECO:0000313" key="1">
    <source>
        <dbReference type="EMBL" id="KAF5944548.1"/>
    </source>
</evidence>
<reference evidence="2" key="1">
    <citation type="journal article" date="2020" name="Nat. Commun.">
        <title>Genome assembly of wild tea tree DASZ reveals pedigree and selection history of tea varieties.</title>
        <authorList>
            <person name="Zhang W."/>
            <person name="Zhang Y."/>
            <person name="Qiu H."/>
            <person name="Guo Y."/>
            <person name="Wan H."/>
            <person name="Zhang X."/>
            <person name="Scossa F."/>
            <person name="Alseekh S."/>
            <person name="Zhang Q."/>
            <person name="Wang P."/>
            <person name="Xu L."/>
            <person name="Schmidt M.H."/>
            <person name="Jia X."/>
            <person name="Li D."/>
            <person name="Zhu A."/>
            <person name="Guo F."/>
            <person name="Chen W."/>
            <person name="Ni D."/>
            <person name="Usadel B."/>
            <person name="Fernie A.R."/>
            <person name="Wen W."/>
        </authorList>
    </citation>
    <scope>NUCLEOTIDE SEQUENCE [LARGE SCALE GENOMIC DNA]</scope>
    <source>
        <strain evidence="2">cv. G240</strain>
    </source>
</reference>
<proteinExistence type="predicted"/>
<accession>A0A7J7GYP0</accession>
<dbReference type="EMBL" id="JACBKZ010000008">
    <property type="protein sequence ID" value="KAF5944548.1"/>
    <property type="molecule type" value="Genomic_DNA"/>
</dbReference>
<protein>
    <submittedName>
        <fullName evidence="1">Uncharacterized protein</fullName>
    </submittedName>
</protein>
<comment type="caution">
    <text evidence="1">The sequence shown here is derived from an EMBL/GenBank/DDBJ whole genome shotgun (WGS) entry which is preliminary data.</text>
</comment>
<name>A0A7J7GYP0_CAMSI</name>
<keyword evidence="2" id="KW-1185">Reference proteome</keyword>
<organism evidence="1 2">
    <name type="scientific">Camellia sinensis</name>
    <name type="common">Tea plant</name>
    <name type="synonym">Thea sinensis</name>
    <dbReference type="NCBI Taxonomy" id="4442"/>
    <lineage>
        <taxon>Eukaryota</taxon>
        <taxon>Viridiplantae</taxon>
        <taxon>Streptophyta</taxon>
        <taxon>Embryophyta</taxon>
        <taxon>Tracheophyta</taxon>
        <taxon>Spermatophyta</taxon>
        <taxon>Magnoliopsida</taxon>
        <taxon>eudicotyledons</taxon>
        <taxon>Gunneridae</taxon>
        <taxon>Pentapetalae</taxon>
        <taxon>asterids</taxon>
        <taxon>Ericales</taxon>
        <taxon>Theaceae</taxon>
        <taxon>Camellia</taxon>
    </lineage>
</organism>
<evidence type="ECO:0000313" key="2">
    <source>
        <dbReference type="Proteomes" id="UP000593564"/>
    </source>
</evidence>
<dbReference type="Proteomes" id="UP000593564">
    <property type="component" value="Unassembled WGS sequence"/>
</dbReference>
<dbReference type="AlphaFoldDB" id="A0A7J7GYP0"/>
<reference evidence="1 2" key="2">
    <citation type="submission" date="2020-07" db="EMBL/GenBank/DDBJ databases">
        <title>Genome assembly of wild tea tree DASZ reveals pedigree and selection history of tea varieties.</title>
        <authorList>
            <person name="Zhang W."/>
        </authorList>
    </citation>
    <scope>NUCLEOTIDE SEQUENCE [LARGE SCALE GENOMIC DNA]</scope>
    <source>
        <strain evidence="2">cv. G240</strain>
        <tissue evidence="1">Leaf</tissue>
    </source>
</reference>